<gene>
    <name evidence="5" type="ORF">LRP29_09705</name>
</gene>
<dbReference type="PROSITE" id="PS50113">
    <property type="entry name" value="PAC"/>
    <property type="match status" value="3"/>
</dbReference>
<evidence type="ECO:0000313" key="5">
    <source>
        <dbReference type="EMBL" id="UTU53643.1"/>
    </source>
</evidence>
<keyword evidence="1" id="KW-0812">Transmembrane</keyword>
<keyword evidence="1" id="KW-1133">Transmembrane helix</keyword>
<dbReference type="PANTHER" id="PTHR44757">
    <property type="entry name" value="DIGUANYLATE CYCLASE DGCP"/>
    <property type="match status" value="1"/>
</dbReference>
<dbReference type="EMBL" id="CP088147">
    <property type="protein sequence ID" value="UTU53643.1"/>
    <property type="molecule type" value="Genomic_DNA"/>
</dbReference>
<feature type="domain" description="PAS" evidence="2">
    <location>
        <begin position="88"/>
        <end position="158"/>
    </location>
</feature>
<dbReference type="InterPro" id="IPR000014">
    <property type="entry name" value="PAS"/>
</dbReference>
<name>A0AB38TFR5_9HYPH</name>
<feature type="domain" description="PAC" evidence="3">
    <location>
        <begin position="430"/>
        <end position="482"/>
    </location>
</feature>
<dbReference type="NCBIfam" id="TIGR00254">
    <property type="entry name" value="GGDEF"/>
    <property type="match status" value="1"/>
</dbReference>
<feature type="domain" description="PAS" evidence="2">
    <location>
        <begin position="216"/>
        <end position="288"/>
    </location>
</feature>
<dbReference type="InterPro" id="IPR000700">
    <property type="entry name" value="PAS-assoc_C"/>
</dbReference>
<dbReference type="InterPro" id="IPR000160">
    <property type="entry name" value="GGDEF_dom"/>
</dbReference>
<evidence type="ECO:0000259" key="4">
    <source>
        <dbReference type="PROSITE" id="PS50887"/>
    </source>
</evidence>
<dbReference type="PANTHER" id="PTHR44757:SF4">
    <property type="entry name" value="DIGUANYLATE CYCLASE DGCE-RELATED"/>
    <property type="match status" value="1"/>
</dbReference>
<dbReference type="PROSITE" id="PS50112">
    <property type="entry name" value="PAS"/>
    <property type="match status" value="3"/>
</dbReference>
<evidence type="ECO:0000256" key="1">
    <source>
        <dbReference type="SAM" id="Phobius"/>
    </source>
</evidence>
<dbReference type="SUPFAM" id="SSF55785">
    <property type="entry name" value="PYP-like sensor domain (PAS domain)"/>
    <property type="match status" value="3"/>
</dbReference>
<dbReference type="Proteomes" id="UP001060070">
    <property type="component" value="Chromosome"/>
</dbReference>
<feature type="domain" description="PAC" evidence="3">
    <location>
        <begin position="162"/>
        <end position="215"/>
    </location>
</feature>
<keyword evidence="6" id="KW-1185">Reference proteome</keyword>
<dbReference type="RefSeq" id="WP_032899297.1">
    <property type="nucleotide sequence ID" value="NZ_CP088147.1"/>
</dbReference>
<organism evidence="5 6">
    <name type="scientific">Mesorhizobium ciceri</name>
    <dbReference type="NCBI Taxonomy" id="39645"/>
    <lineage>
        <taxon>Bacteria</taxon>
        <taxon>Pseudomonadati</taxon>
        <taxon>Pseudomonadota</taxon>
        <taxon>Alphaproteobacteria</taxon>
        <taxon>Hyphomicrobiales</taxon>
        <taxon>Phyllobacteriaceae</taxon>
        <taxon>Mesorhizobium</taxon>
    </lineage>
</organism>
<dbReference type="GO" id="GO:0006355">
    <property type="term" value="P:regulation of DNA-templated transcription"/>
    <property type="evidence" value="ECO:0007669"/>
    <property type="project" value="InterPro"/>
</dbReference>
<feature type="domain" description="PAC" evidence="3">
    <location>
        <begin position="292"/>
        <end position="345"/>
    </location>
</feature>
<sequence>MRLRTGVARIVMWRGLTSRESLGRAGLALLVAGLGVLAASILLSRLDLGTEALKLCLQIAMAVAAGALFLAALSTRRISMDRQQIAESELRFRRAMEDSAIGIVVVGLDGRIRQTNPAFAAMLGYTSEEIETLTFFQITHPDDQQIGRETMDDLKAGTVNSFHFEKRYLRKDGTPVWAHLAGSVIRDETSGRPLYLVSQIENIDARKQAEARIAEAETRWNFALAGAGQGVWDLDMRKGGTTYSSTWVKMLGYADGELDGDTDRWLTMIHPDDRETVAEADRAHLEGKTPFFEAEFRMRHKDGHWVWILDRGKAIERDEDGRLIRAIGSLTDITRRKEAEERLTVSAAMLADEKERLRVTLQSIGDAVICTDAANRITFMNPVAEKLTGIAGGEALGKMLGHVYWAVDEETGHRIGVTRPAVGVHAPADQNSRAVLIRRDDTRCSIRQVVSPIVNDRNEFCGLVIVFQDFTDARALQRQLAHAAAHDALTGLANRSSFIRAMEDLVDQARKDGTADTTRLVGDTTRSVGGAGHQFMFIDLDHFKLVNDTGGHAAGDALLKRVAVAIRGVLGPDDIVARLGGDEFAVVLKSGSAAGAKIAARSIIDAIGGLDFTWDGRPHVIGASIGLAAINANCGEVDEIIARADAACYAAKAAGRGCVSVAPDAQIVDGRTEPLAVAS</sequence>
<dbReference type="InterPro" id="IPR035965">
    <property type="entry name" value="PAS-like_dom_sf"/>
</dbReference>
<feature type="domain" description="PAS" evidence="2">
    <location>
        <begin position="353"/>
        <end position="398"/>
    </location>
</feature>
<protein>
    <submittedName>
        <fullName evidence="5">PAS domain S-box protein</fullName>
    </submittedName>
</protein>
<evidence type="ECO:0000313" key="6">
    <source>
        <dbReference type="Proteomes" id="UP001060070"/>
    </source>
</evidence>
<evidence type="ECO:0000259" key="3">
    <source>
        <dbReference type="PROSITE" id="PS50113"/>
    </source>
</evidence>
<dbReference type="CDD" id="cd01949">
    <property type="entry name" value="GGDEF"/>
    <property type="match status" value="1"/>
</dbReference>
<accession>A0AB38TFR5</accession>
<dbReference type="SMART" id="SM00086">
    <property type="entry name" value="PAC"/>
    <property type="match status" value="3"/>
</dbReference>
<reference evidence="5 6" key="1">
    <citation type="journal article" date="2022" name="Microbiol. Resour. Announc.">
        <title>Complete Genome Sequence of Mesorhizobium ciceri Strain R30, a Rhizobium Used as a Commercial Inoculant for Chickpea in Argentina.</title>
        <authorList>
            <person name="Foresto E."/>
            <person name="Revale S."/>
            <person name="Primo E."/>
            <person name="Nievas F."/>
            <person name="Carezzano E."/>
            <person name="Puente M."/>
            <person name="Alzari P."/>
            <person name="Mart M."/>
            <person name="Ben-Assaya M."/>
            <person name="Mornico D."/>
            <person name="Santoro M."/>
            <person name="Mart F."/>
            <person name="Giordano W."/>
            <person name="Bogino P."/>
        </authorList>
    </citation>
    <scope>NUCLEOTIDE SEQUENCE [LARGE SCALE GENOMIC DNA]</scope>
    <source>
        <strain evidence="5 6">R30</strain>
    </source>
</reference>
<dbReference type="InterPro" id="IPR013767">
    <property type="entry name" value="PAS_fold"/>
</dbReference>
<feature type="domain" description="GGDEF" evidence="4">
    <location>
        <begin position="531"/>
        <end position="664"/>
    </location>
</feature>
<proteinExistence type="predicted"/>
<dbReference type="Gene3D" id="3.30.450.20">
    <property type="entry name" value="PAS domain"/>
    <property type="match status" value="3"/>
</dbReference>
<feature type="transmembrane region" description="Helical" evidence="1">
    <location>
        <begin position="21"/>
        <end position="46"/>
    </location>
</feature>
<dbReference type="InterPro" id="IPR052155">
    <property type="entry name" value="Biofilm_reg_signaling"/>
</dbReference>
<dbReference type="AlphaFoldDB" id="A0AB38TFR5"/>
<dbReference type="InterPro" id="IPR029787">
    <property type="entry name" value="Nucleotide_cyclase"/>
</dbReference>
<dbReference type="Pfam" id="PF00989">
    <property type="entry name" value="PAS"/>
    <property type="match status" value="1"/>
</dbReference>
<dbReference type="InterPro" id="IPR043128">
    <property type="entry name" value="Rev_trsase/Diguanyl_cyclase"/>
</dbReference>
<dbReference type="Pfam" id="PF08447">
    <property type="entry name" value="PAS_3"/>
    <property type="match status" value="2"/>
</dbReference>
<dbReference type="InterPro" id="IPR013655">
    <property type="entry name" value="PAS_fold_3"/>
</dbReference>
<dbReference type="NCBIfam" id="TIGR00229">
    <property type="entry name" value="sensory_box"/>
    <property type="match status" value="3"/>
</dbReference>
<keyword evidence="1" id="KW-0472">Membrane</keyword>
<dbReference type="SMART" id="SM00091">
    <property type="entry name" value="PAS"/>
    <property type="match status" value="3"/>
</dbReference>
<evidence type="ECO:0000259" key="2">
    <source>
        <dbReference type="PROSITE" id="PS50112"/>
    </source>
</evidence>
<dbReference type="SMART" id="SM00267">
    <property type="entry name" value="GGDEF"/>
    <property type="match status" value="1"/>
</dbReference>
<dbReference type="PROSITE" id="PS50887">
    <property type="entry name" value="GGDEF"/>
    <property type="match status" value="1"/>
</dbReference>
<dbReference type="Pfam" id="PF00990">
    <property type="entry name" value="GGDEF"/>
    <property type="match status" value="1"/>
</dbReference>
<dbReference type="Gene3D" id="3.30.70.270">
    <property type="match status" value="1"/>
</dbReference>
<dbReference type="CDD" id="cd00130">
    <property type="entry name" value="PAS"/>
    <property type="match status" value="3"/>
</dbReference>
<dbReference type="SUPFAM" id="SSF55073">
    <property type="entry name" value="Nucleotide cyclase"/>
    <property type="match status" value="1"/>
</dbReference>
<dbReference type="InterPro" id="IPR001610">
    <property type="entry name" value="PAC"/>
</dbReference>